<comment type="caution">
    <text evidence="1">The sequence shown here is derived from an EMBL/GenBank/DDBJ whole genome shotgun (WGS) entry which is preliminary data.</text>
</comment>
<dbReference type="Proteomes" id="UP001055072">
    <property type="component" value="Unassembled WGS sequence"/>
</dbReference>
<sequence length="834" mass="92801">MTLVEPYRAVSSESVLRHLRILKDRRPDVLLVPNLLEDIVDTLGEQSALEYLRIPNTVIQGGAPLRRDVGDKLAHGGVRLVTWGGITEAGVFASQVFDPTRDPSDWPYVKLSNGYDFHFTPFDPENPDQGYQLVMSPKSITPPVVNHENPRGFLTPDIWTKHPTRAGLWRISGRLDDIVVLSNGEKANGKQLETLLCASPYVSHVVIFGAGRFLCGALLRPSSEYRTSCDSHESRNAYLEQVWSYVDIHVSNTVPRHSRLLRPLVLVEESSKPFQLSDKGTIKKKATLDLYHEQIEHAYKIIEEGEPTLVHSTQSTTAFADIPSILAFLRRLVSETIGHEIGDADDFFNFGLDSLLAVKLRFAIISALKDAGASVDVPRNAIYAYPTTTALSTYLWSIVSKSHTSENGTAWSPLYKDETAMTRMIDEAVDTLTVSFPHRPDLLSQEQSKGDGEVYVVTGTTGSLGSVFLSDLLEQPIFVVKRVYLLNRASGKATVMQRHETSFYERGLDFSAFEAAVNAGRAVLVDIDVTLERLGIQAEVYSQMVTETTHIVHNAWPVTFTYQFQSFMPQLEGLRALIDLALASTRPIPPHLTFISSISVAGRLSSTSSQDIFIPESPMTSVDRALPHGYAMSKFAAEKIIEKATSSTPLRASIVRSGQIAGSLKTGAWHRNEYVPSVLRASVRAGRVPEDLFTRPLHWLPVENASKALYAITQSHASSPTPLTFYGLENTRPIYWTSIISSLLSLYPSLHEVPAAEWLHYIRALQDGNDNDSDSIINGALLDYIDEFVCRKPLPRLSTTNLRGISSEVQKLINFDYIKNEAAVQRYIQYIIRT</sequence>
<protein>
    <submittedName>
        <fullName evidence="1">Male sterility protein-domain-containing protein</fullName>
    </submittedName>
</protein>
<evidence type="ECO:0000313" key="1">
    <source>
        <dbReference type="EMBL" id="KAI0087641.1"/>
    </source>
</evidence>
<accession>A0ACB8U096</accession>
<keyword evidence="2" id="KW-1185">Reference proteome</keyword>
<evidence type="ECO:0000313" key="2">
    <source>
        <dbReference type="Proteomes" id="UP001055072"/>
    </source>
</evidence>
<reference evidence="1" key="1">
    <citation type="journal article" date="2021" name="Environ. Microbiol.">
        <title>Gene family expansions and transcriptome signatures uncover fungal adaptations to wood decay.</title>
        <authorList>
            <person name="Hage H."/>
            <person name="Miyauchi S."/>
            <person name="Viragh M."/>
            <person name="Drula E."/>
            <person name="Min B."/>
            <person name="Chaduli D."/>
            <person name="Navarro D."/>
            <person name="Favel A."/>
            <person name="Norest M."/>
            <person name="Lesage-Meessen L."/>
            <person name="Balint B."/>
            <person name="Merenyi Z."/>
            <person name="de Eugenio L."/>
            <person name="Morin E."/>
            <person name="Martinez A.T."/>
            <person name="Baldrian P."/>
            <person name="Stursova M."/>
            <person name="Martinez M.J."/>
            <person name="Novotny C."/>
            <person name="Magnuson J.K."/>
            <person name="Spatafora J.W."/>
            <person name="Maurice S."/>
            <person name="Pangilinan J."/>
            <person name="Andreopoulos W."/>
            <person name="LaButti K."/>
            <person name="Hundley H."/>
            <person name="Na H."/>
            <person name="Kuo A."/>
            <person name="Barry K."/>
            <person name="Lipzen A."/>
            <person name="Henrissat B."/>
            <person name="Riley R."/>
            <person name="Ahrendt S."/>
            <person name="Nagy L.G."/>
            <person name="Grigoriev I.V."/>
            <person name="Martin F."/>
            <person name="Rosso M.N."/>
        </authorList>
    </citation>
    <scope>NUCLEOTIDE SEQUENCE</scope>
    <source>
        <strain evidence="1">CBS 384.51</strain>
    </source>
</reference>
<gene>
    <name evidence="1" type="ORF">BDY19DRAFT_240586</name>
</gene>
<dbReference type="EMBL" id="MU274917">
    <property type="protein sequence ID" value="KAI0087641.1"/>
    <property type="molecule type" value="Genomic_DNA"/>
</dbReference>
<organism evidence="1 2">
    <name type="scientific">Irpex rosettiformis</name>
    <dbReference type="NCBI Taxonomy" id="378272"/>
    <lineage>
        <taxon>Eukaryota</taxon>
        <taxon>Fungi</taxon>
        <taxon>Dikarya</taxon>
        <taxon>Basidiomycota</taxon>
        <taxon>Agaricomycotina</taxon>
        <taxon>Agaricomycetes</taxon>
        <taxon>Polyporales</taxon>
        <taxon>Irpicaceae</taxon>
        <taxon>Irpex</taxon>
    </lineage>
</organism>
<name>A0ACB8U096_9APHY</name>
<proteinExistence type="predicted"/>